<gene>
    <name evidence="2" type="ORF">G4223_18005</name>
</gene>
<feature type="transmembrane region" description="Helical" evidence="1">
    <location>
        <begin position="215"/>
        <end position="234"/>
    </location>
</feature>
<dbReference type="GO" id="GO:0005548">
    <property type="term" value="F:phospholipid transporter activity"/>
    <property type="evidence" value="ECO:0007669"/>
    <property type="project" value="TreeGrafter"/>
</dbReference>
<keyword evidence="1" id="KW-1133">Transmembrane helix</keyword>
<organism evidence="2 3">
    <name type="scientific">Magnetospirillum aberrantis SpK</name>
    <dbReference type="NCBI Taxonomy" id="908842"/>
    <lineage>
        <taxon>Bacteria</taxon>
        <taxon>Pseudomonadati</taxon>
        <taxon>Pseudomonadota</taxon>
        <taxon>Alphaproteobacteria</taxon>
        <taxon>Rhodospirillales</taxon>
        <taxon>Rhodospirillaceae</taxon>
        <taxon>Magnetospirillum</taxon>
    </lineage>
</organism>
<comment type="caution">
    <text evidence="2">The sequence shown here is derived from an EMBL/GenBank/DDBJ whole genome shotgun (WGS) entry which is preliminary data.</text>
</comment>
<accession>A0A7C9UWB7</accession>
<feature type="transmembrane region" description="Helical" evidence="1">
    <location>
        <begin position="148"/>
        <end position="167"/>
    </location>
</feature>
<dbReference type="Proteomes" id="UP000480684">
    <property type="component" value="Unassembled WGS sequence"/>
</dbReference>
<feature type="transmembrane region" description="Helical" evidence="1">
    <location>
        <begin position="24"/>
        <end position="41"/>
    </location>
</feature>
<dbReference type="PANTHER" id="PTHR30188">
    <property type="entry name" value="ABC TRANSPORTER PERMEASE PROTEIN-RELATED"/>
    <property type="match status" value="1"/>
</dbReference>
<dbReference type="AlphaFoldDB" id="A0A7C9UWB7"/>
<feature type="transmembrane region" description="Helical" evidence="1">
    <location>
        <begin position="62"/>
        <end position="88"/>
    </location>
</feature>
<protein>
    <submittedName>
        <fullName evidence="2">ABC transporter permease</fullName>
    </submittedName>
</protein>
<evidence type="ECO:0000256" key="1">
    <source>
        <dbReference type="SAM" id="Phobius"/>
    </source>
</evidence>
<dbReference type="Pfam" id="PF02405">
    <property type="entry name" value="MlaE"/>
    <property type="match status" value="1"/>
</dbReference>
<dbReference type="InterPro" id="IPR030802">
    <property type="entry name" value="Permease_MalE"/>
</dbReference>
<reference evidence="2 3" key="1">
    <citation type="submission" date="2020-02" db="EMBL/GenBank/DDBJ databases">
        <authorList>
            <person name="Dziuba M."/>
            <person name="Kuznetsov B."/>
            <person name="Mardanov A."/>
            <person name="Ravin N."/>
            <person name="Grouzdev D."/>
        </authorList>
    </citation>
    <scope>NUCLEOTIDE SEQUENCE [LARGE SCALE GENOMIC DNA]</scope>
    <source>
        <strain evidence="2 3">SpK</strain>
    </source>
</reference>
<keyword evidence="3" id="KW-1185">Reference proteome</keyword>
<evidence type="ECO:0000313" key="3">
    <source>
        <dbReference type="Proteomes" id="UP000480684"/>
    </source>
</evidence>
<dbReference type="GO" id="GO:0043190">
    <property type="term" value="C:ATP-binding cassette (ABC) transporter complex"/>
    <property type="evidence" value="ECO:0007669"/>
    <property type="project" value="InterPro"/>
</dbReference>
<keyword evidence="1" id="KW-0472">Membrane</keyword>
<sequence length="267" mass="28399">MLAARLHTLFDRLGRAFVRGLEEFGFAASLLGEALWWLVLGQRRRQRVRMAPVVAQAMEVGIAALPIVTILAATIGLMLAIQGIYTLRTFGAESRVTLGIALSTVREFSPLITGILVAGRSGSALAARLGTMRINQEIDSLTVMGINPVRFLVVPPLVAMVVMLPLMTLWADLVSLLAAGLYVSAQLQTSLAAYGDELQTVLKLNDVMHGLAKSAIFAVLVTIVGVVNGASVTGGAEGVGRMTTRSVVHAISAIIITDMVFAFMVTR</sequence>
<dbReference type="RefSeq" id="WP_163682619.1">
    <property type="nucleotide sequence ID" value="NZ_JAAIYP010000045.1"/>
</dbReference>
<keyword evidence="1" id="KW-0812">Transmembrane</keyword>
<dbReference type="PANTHER" id="PTHR30188:SF3">
    <property type="entry name" value="ABC TRANSPORTER PERMEASE"/>
    <property type="match status" value="1"/>
</dbReference>
<proteinExistence type="predicted"/>
<name>A0A7C9UWB7_9PROT</name>
<evidence type="ECO:0000313" key="2">
    <source>
        <dbReference type="EMBL" id="NFV82008.1"/>
    </source>
</evidence>
<dbReference type="EMBL" id="JAAIYP010000045">
    <property type="protein sequence ID" value="NFV82008.1"/>
    <property type="molecule type" value="Genomic_DNA"/>
</dbReference>
<feature type="transmembrane region" description="Helical" evidence="1">
    <location>
        <begin position="108"/>
        <end position="127"/>
    </location>
</feature>
<feature type="transmembrane region" description="Helical" evidence="1">
    <location>
        <begin position="246"/>
        <end position="265"/>
    </location>
</feature>